<dbReference type="CDD" id="cd07906">
    <property type="entry name" value="Adenylation_DNA_ligase_LigD_LigC"/>
    <property type="match status" value="1"/>
</dbReference>
<evidence type="ECO:0000259" key="5">
    <source>
        <dbReference type="PROSITE" id="PS50160"/>
    </source>
</evidence>
<evidence type="ECO:0000256" key="2">
    <source>
        <dbReference type="ARBA" id="ARBA00012727"/>
    </source>
</evidence>
<dbReference type="PROSITE" id="PS00697">
    <property type="entry name" value="DNA_LIGASE_A1"/>
    <property type="match status" value="1"/>
</dbReference>
<dbReference type="CDD" id="cd07971">
    <property type="entry name" value="OBF_DNA_ligase_LigD"/>
    <property type="match status" value="1"/>
</dbReference>
<dbReference type="EMBL" id="CP062789">
    <property type="protein sequence ID" value="QOK22225.1"/>
    <property type="molecule type" value="Genomic_DNA"/>
</dbReference>
<dbReference type="InterPro" id="IPR012309">
    <property type="entry name" value="DNA_ligase_ATP-dep_C"/>
</dbReference>
<comment type="catalytic activity">
    <reaction evidence="4">
        <text>ATP + (deoxyribonucleotide)n-3'-hydroxyl + 5'-phospho-(deoxyribonucleotide)m = (deoxyribonucleotide)n+m + AMP + diphosphate.</text>
        <dbReference type="EC" id="6.5.1.1"/>
    </reaction>
</comment>
<sequence length="311" mass="33156">MRPMLATLAEAVPRGPDWVHEIKWDGMRVLADVRGGGLTLTSRSGRDVTVSFPELVPLADLFDDMLLDGEVVSLVDGRPSFGALAERMHIGDARRAARAAVAHPVTFVVFDVVRLLGQDLAGQPWSARRALLEQLELDGPRVQVPPVHDDGEGLLAATAEQGLEGIVSKRRSSTYAPGRRSPDWLKLPHRDGISVVVGGWRPEVGGSRLGAVLVGLPGPTGWEFVGRVGSGLAGRAGAGLLARLRPLEVTGSPFVGEVPREDATGTTWVEPQVVIDVASLGRSSGGRLRQPSFQRVRTDLTATDLQETSDG</sequence>
<dbReference type="Pfam" id="PF04679">
    <property type="entry name" value="DNA_ligase_A_C"/>
    <property type="match status" value="1"/>
</dbReference>
<dbReference type="AlphaFoldDB" id="A0A1L3MLK8"/>
<evidence type="ECO:0000313" key="8">
    <source>
        <dbReference type="Proteomes" id="UP000182938"/>
    </source>
</evidence>
<dbReference type="PROSITE" id="PS50160">
    <property type="entry name" value="DNA_LIGASE_A3"/>
    <property type="match status" value="1"/>
</dbReference>
<reference evidence="7 9" key="2">
    <citation type="submission" date="2020-10" db="EMBL/GenBank/DDBJ databases">
        <title>Janibacter indicus TT2 genome sequence.</title>
        <authorList>
            <person name="Lee K."/>
            <person name="Ganzorig M."/>
        </authorList>
    </citation>
    <scope>NUCLEOTIDE SEQUENCE [LARGE SCALE GENOMIC DNA]</scope>
    <source>
        <strain evidence="7 9">TT2</strain>
    </source>
</reference>
<gene>
    <name evidence="7" type="primary">ligD</name>
    <name evidence="6" type="ORF">ASJ30_12690</name>
    <name evidence="7" type="ORF">IGS73_14155</name>
</gene>
<dbReference type="SUPFAM" id="SSF56091">
    <property type="entry name" value="DNA ligase/mRNA capping enzyme, catalytic domain"/>
    <property type="match status" value="1"/>
</dbReference>
<dbReference type="EC" id="6.5.1.1" evidence="2"/>
<dbReference type="Gene3D" id="2.40.50.140">
    <property type="entry name" value="Nucleic acid-binding proteins"/>
    <property type="match status" value="1"/>
</dbReference>
<proteinExistence type="inferred from homology"/>
<evidence type="ECO:0000256" key="4">
    <source>
        <dbReference type="ARBA" id="ARBA00034003"/>
    </source>
</evidence>
<dbReference type="GO" id="GO:0006281">
    <property type="term" value="P:DNA repair"/>
    <property type="evidence" value="ECO:0007669"/>
    <property type="project" value="InterPro"/>
</dbReference>
<dbReference type="EMBL" id="CP013290">
    <property type="protein sequence ID" value="APH03190.1"/>
    <property type="molecule type" value="Genomic_DNA"/>
</dbReference>
<evidence type="ECO:0000313" key="7">
    <source>
        <dbReference type="EMBL" id="QOK22225.1"/>
    </source>
</evidence>
<evidence type="ECO:0000313" key="6">
    <source>
        <dbReference type="EMBL" id="APH03190.1"/>
    </source>
</evidence>
<dbReference type="PANTHER" id="PTHR45674:SF4">
    <property type="entry name" value="DNA LIGASE 1"/>
    <property type="match status" value="1"/>
</dbReference>
<dbReference type="InterPro" id="IPR012340">
    <property type="entry name" value="NA-bd_OB-fold"/>
</dbReference>
<comment type="similarity">
    <text evidence="1">Belongs to the ATP-dependent DNA ligase family.</text>
</comment>
<dbReference type="InterPro" id="IPR012310">
    <property type="entry name" value="DNA_ligase_ATP-dep_cent"/>
</dbReference>
<name>A0A1L3MLK8_9MICO</name>
<reference evidence="6 8" key="1">
    <citation type="submission" date="2015-11" db="EMBL/GenBank/DDBJ databases">
        <authorList>
            <person name="Zhang Y."/>
            <person name="Guo Z."/>
        </authorList>
    </citation>
    <scope>NUCLEOTIDE SEQUENCE [LARGE SCALE GENOMIC DNA]</scope>
    <source>
        <strain evidence="6 8">YFY001</strain>
    </source>
</reference>
<dbReference type="PANTHER" id="PTHR45674">
    <property type="entry name" value="DNA LIGASE 1/3 FAMILY MEMBER"/>
    <property type="match status" value="1"/>
</dbReference>
<dbReference type="Proteomes" id="UP000182938">
    <property type="component" value="Chromosome"/>
</dbReference>
<protein>
    <recommendedName>
        <fullName evidence="2">DNA ligase (ATP)</fullName>
        <ecNumber evidence="2">6.5.1.1</ecNumber>
    </recommendedName>
</protein>
<dbReference type="GO" id="GO:0003910">
    <property type="term" value="F:DNA ligase (ATP) activity"/>
    <property type="evidence" value="ECO:0007669"/>
    <property type="project" value="UniProtKB-EC"/>
</dbReference>
<organism evidence="6 8">
    <name type="scientific">Janibacter indicus</name>
    <dbReference type="NCBI Taxonomy" id="857417"/>
    <lineage>
        <taxon>Bacteria</taxon>
        <taxon>Bacillati</taxon>
        <taxon>Actinomycetota</taxon>
        <taxon>Actinomycetes</taxon>
        <taxon>Micrococcales</taxon>
        <taxon>Intrasporangiaceae</taxon>
        <taxon>Janibacter</taxon>
    </lineage>
</organism>
<dbReference type="RefSeq" id="WP_072626323.1">
    <property type="nucleotide sequence ID" value="NZ_CP013290.1"/>
</dbReference>
<dbReference type="InterPro" id="IPR014146">
    <property type="entry name" value="LigD_ligase_dom"/>
</dbReference>
<keyword evidence="3 6" id="KW-0436">Ligase</keyword>
<dbReference type="InterPro" id="IPR016059">
    <property type="entry name" value="DNA_ligase_ATP-dep_CS"/>
</dbReference>
<dbReference type="GO" id="GO:0005524">
    <property type="term" value="F:ATP binding"/>
    <property type="evidence" value="ECO:0007669"/>
    <property type="project" value="InterPro"/>
</dbReference>
<dbReference type="KEGG" id="jte:ASJ30_12690"/>
<dbReference type="Gene3D" id="3.30.1490.70">
    <property type="match status" value="1"/>
</dbReference>
<dbReference type="Proteomes" id="UP000593998">
    <property type="component" value="Chromosome"/>
</dbReference>
<dbReference type="GO" id="GO:0006310">
    <property type="term" value="P:DNA recombination"/>
    <property type="evidence" value="ECO:0007669"/>
    <property type="project" value="InterPro"/>
</dbReference>
<evidence type="ECO:0000256" key="3">
    <source>
        <dbReference type="ARBA" id="ARBA00022598"/>
    </source>
</evidence>
<evidence type="ECO:0000256" key="1">
    <source>
        <dbReference type="ARBA" id="ARBA00007572"/>
    </source>
</evidence>
<dbReference type="Pfam" id="PF01068">
    <property type="entry name" value="DNA_ligase_A_M"/>
    <property type="match status" value="1"/>
</dbReference>
<evidence type="ECO:0000313" key="9">
    <source>
        <dbReference type="Proteomes" id="UP000593998"/>
    </source>
</evidence>
<dbReference type="NCBIfam" id="TIGR02779">
    <property type="entry name" value="NHEJ_ligase_lig"/>
    <property type="match status" value="1"/>
</dbReference>
<keyword evidence="8" id="KW-1185">Reference proteome</keyword>
<dbReference type="SUPFAM" id="SSF50249">
    <property type="entry name" value="Nucleic acid-binding proteins"/>
    <property type="match status" value="1"/>
</dbReference>
<dbReference type="Gene3D" id="3.30.470.30">
    <property type="entry name" value="DNA ligase/mRNA capping enzyme"/>
    <property type="match status" value="1"/>
</dbReference>
<dbReference type="InterPro" id="IPR050191">
    <property type="entry name" value="ATP-dep_DNA_ligase"/>
</dbReference>
<accession>A0A1L3MLK8</accession>
<feature type="domain" description="ATP-dependent DNA ligase family profile" evidence="5">
    <location>
        <begin position="98"/>
        <end position="187"/>
    </location>
</feature>